<feature type="region of interest" description="Disordered" evidence="1">
    <location>
        <begin position="31"/>
        <end position="93"/>
    </location>
</feature>
<proteinExistence type="predicted"/>
<name>A0AAJ8BVA0_ASPNG</name>
<reference evidence="3" key="2">
    <citation type="submission" date="2025-08" db="UniProtKB">
        <authorList>
            <consortium name="RefSeq"/>
        </authorList>
    </citation>
    <scope>IDENTIFICATION</scope>
</reference>
<evidence type="ECO:0000256" key="1">
    <source>
        <dbReference type="SAM" id="MobiDB-lite"/>
    </source>
</evidence>
<feature type="transmembrane region" description="Helical" evidence="2">
    <location>
        <begin position="6"/>
        <end position="24"/>
    </location>
</feature>
<dbReference type="VEuPathDB" id="FungiDB:An12g05770"/>
<accession>A0AAJ8BVA0</accession>
<evidence type="ECO:0000256" key="2">
    <source>
        <dbReference type="SAM" id="Phobius"/>
    </source>
</evidence>
<keyword evidence="2" id="KW-0812">Transmembrane</keyword>
<organism evidence="3">
    <name type="scientific">Aspergillus niger</name>
    <dbReference type="NCBI Taxonomy" id="5061"/>
    <lineage>
        <taxon>Eukaryota</taxon>
        <taxon>Fungi</taxon>
        <taxon>Dikarya</taxon>
        <taxon>Ascomycota</taxon>
        <taxon>Pezizomycotina</taxon>
        <taxon>Eurotiomycetes</taxon>
        <taxon>Eurotiomycetidae</taxon>
        <taxon>Eurotiales</taxon>
        <taxon>Aspergillaceae</taxon>
        <taxon>Aspergillus</taxon>
        <taxon>Aspergillus subgen. Circumdati</taxon>
    </lineage>
</organism>
<reference evidence="3" key="1">
    <citation type="submission" date="2025-02" db="EMBL/GenBank/DDBJ databases">
        <authorList>
            <consortium name="NCBI Genome Project"/>
        </authorList>
    </citation>
    <scope>NUCLEOTIDE SEQUENCE</scope>
</reference>
<gene>
    <name evidence="3" type="ORF">An12g05770</name>
</gene>
<protein>
    <submittedName>
        <fullName evidence="3">Uncharacterized protein</fullName>
    </submittedName>
</protein>
<dbReference type="RefSeq" id="XP_059604494.1">
    <property type="nucleotide sequence ID" value="XM_059750928.1"/>
</dbReference>
<keyword evidence="2" id="KW-0472">Membrane</keyword>
<evidence type="ECO:0000313" key="3">
    <source>
        <dbReference type="RefSeq" id="XP_059604494.1"/>
    </source>
</evidence>
<dbReference type="GeneID" id="84592582"/>
<dbReference type="KEGG" id="ang:An12g05770"/>
<dbReference type="AlphaFoldDB" id="A0AAJ8BVA0"/>
<sequence>MEPSKLGSSSMGWRGIIFLIIGWSSRFNRSEHRHSDTSHTHTAFPRPMAAPPSLKNNYSLKLNGRKRSSMMRTRDPTWAGSGPRGVAEAGQATEYEKQPKIAIILVGPKRMEGHVVPRKLGLSPAGVAARAPIAPSHSSVQMHHLHALLSNPL</sequence>
<keyword evidence="2" id="KW-1133">Transmembrane helix</keyword>